<keyword evidence="2" id="KW-1185">Reference proteome</keyword>
<accession>A0A0B1RZ77</accession>
<evidence type="ECO:0000313" key="1">
    <source>
        <dbReference type="EMBL" id="KHJ76527.1"/>
    </source>
</evidence>
<dbReference type="EMBL" id="KN611666">
    <property type="protein sequence ID" value="KHJ76527.1"/>
    <property type="molecule type" value="Genomic_DNA"/>
</dbReference>
<dbReference type="Proteomes" id="UP000053660">
    <property type="component" value="Unassembled WGS sequence"/>
</dbReference>
<reference evidence="1 2" key="1">
    <citation type="submission" date="2014-03" db="EMBL/GenBank/DDBJ databases">
        <title>Draft genome of the hookworm Oesophagostomum dentatum.</title>
        <authorList>
            <person name="Mitreva M."/>
        </authorList>
    </citation>
    <scope>NUCLEOTIDE SEQUENCE [LARGE SCALE GENOMIC DNA]</scope>
    <source>
        <strain evidence="1 2">OD-Hann</strain>
    </source>
</reference>
<proteinExistence type="predicted"/>
<name>A0A0B1RZ77_OESDE</name>
<gene>
    <name evidence="1" type="ORF">OESDEN_23853</name>
</gene>
<evidence type="ECO:0000313" key="2">
    <source>
        <dbReference type="Proteomes" id="UP000053660"/>
    </source>
</evidence>
<dbReference type="AlphaFoldDB" id="A0A0B1RZ77"/>
<organism evidence="1 2">
    <name type="scientific">Oesophagostomum dentatum</name>
    <name type="common">Nodular worm</name>
    <dbReference type="NCBI Taxonomy" id="61180"/>
    <lineage>
        <taxon>Eukaryota</taxon>
        <taxon>Metazoa</taxon>
        <taxon>Ecdysozoa</taxon>
        <taxon>Nematoda</taxon>
        <taxon>Chromadorea</taxon>
        <taxon>Rhabditida</taxon>
        <taxon>Rhabditina</taxon>
        <taxon>Rhabditomorpha</taxon>
        <taxon>Strongyloidea</taxon>
        <taxon>Strongylidae</taxon>
        <taxon>Oesophagostomum</taxon>
    </lineage>
</organism>
<protein>
    <submittedName>
        <fullName evidence="1">Uncharacterized protein</fullName>
    </submittedName>
</protein>
<sequence length="63" mass="7479">MARSFHRLTKLSRKKSVTTNTSWLFRIRIRRILLITRLFLLTMTTTPLTHPVPLLSNYLVLKL</sequence>